<comment type="similarity">
    <text evidence="1">Belongs to the EEIG family.</text>
</comment>
<proteinExistence type="inferred from homology"/>
<evidence type="ECO:0000313" key="4">
    <source>
        <dbReference type="EMBL" id="KPP60081.1"/>
    </source>
</evidence>
<dbReference type="PANTHER" id="PTHR21456:SF2">
    <property type="entry name" value="EARLY ESTROGEN-INDUCED GENE 1 PROTEIN"/>
    <property type="match status" value="1"/>
</dbReference>
<evidence type="ECO:0000259" key="3">
    <source>
        <dbReference type="PROSITE" id="PS51840"/>
    </source>
</evidence>
<sequence>MRTRSELSERVPGALAVRSVATATSLFEPELGSRRRLEGLVKSELVRKEVQENCVRWENRFSFTCKMSASPATGVLDPCICRVSVRKVSPPPAPSKSHPRGAPADGDE</sequence>
<protein>
    <recommendedName>
        <fullName evidence="3">C2 NT-type domain-containing protein</fullName>
    </recommendedName>
</protein>
<dbReference type="PROSITE" id="PS51840">
    <property type="entry name" value="C2_NT"/>
    <property type="match status" value="1"/>
</dbReference>
<feature type="domain" description="C2 NT-type" evidence="3">
    <location>
        <begin position="1"/>
        <end position="108"/>
    </location>
</feature>
<reference evidence="4 5" key="1">
    <citation type="submission" date="2015-08" db="EMBL/GenBank/DDBJ databases">
        <title>The genome of the Asian arowana (Scleropages formosus).</title>
        <authorList>
            <person name="Tan M.H."/>
            <person name="Gan H.M."/>
            <person name="Croft L.J."/>
            <person name="Austin C.M."/>
        </authorList>
    </citation>
    <scope>NUCLEOTIDE SEQUENCE [LARGE SCALE GENOMIC DNA]</scope>
    <source>
        <strain evidence="4">Aro1</strain>
    </source>
</reference>
<gene>
    <name evidence="4" type="ORF">Z043_121946</name>
</gene>
<dbReference type="InterPro" id="IPR039931">
    <property type="entry name" value="EEIG1/2-like"/>
</dbReference>
<feature type="region of interest" description="Disordered" evidence="2">
    <location>
        <begin position="87"/>
        <end position="108"/>
    </location>
</feature>
<dbReference type="Pfam" id="PF10358">
    <property type="entry name" value="NT-C2"/>
    <property type="match status" value="1"/>
</dbReference>
<evidence type="ECO:0000313" key="5">
    <source>
        <dbReference type="Proteomes" id="UP000034805"/>
    </source>
</evidence>
<evidence type="ECO:0000256" key="2">
    <source>
        <dbReference type="SAM" id="MobiDB-lite"/>
    </source>
</evidence>
<dbReference type="InterPro" id="IPR019448">
    <property type="entry name" value="NT-C2"/>
</dbReference>
<evidence type="ECO:0000256" key="1">
    <source>
        <dbReference type="ARBA" id="ARBA00034780"/>
    </source>
</evidence>
<organism evidence="4 5">
    <name type="scientific">Scleropages formosus</name>
    <name type="common">Asian bonytongue</name>
    <name type="synonym">Osteoglossum formosum</name>
    <dbReference type="NCBI Taxonomy" id="113540"/>
    <lineage>
        <taxon>Eukaryota</taxon>
        <taxon>Metazoa</taxon>
        <taxon>Chordata</taxon>
        <taxon>Craniata</taxon>
        <taxon>Vertebrata</taxon>
        <taxon>Euteleostomi</taxon>
        <taxon>Actinopterygii</taxon>
        <taxon>Neopterygii</taxon>
        <taxon>Teleostei</taxon>
        <taxon>Osteoglossocephala</taxon>
        <taxon>Osteoglossomorpha</taxon>
        <taxon>Osteoglossiformes</taxon>
        <taxon>Osteoglossidae</taxon>
        <taxon>Scleropages</taxon>
    </lineage>
</organism>
<dbReference type="EMBL" id="JARO02011161">
    <property type="protein sequence ID" value="KPP60081.1"/>
    <property type="molecule type" value="Genomic_DNA"/>
</dbReference>
<accession>A0A0N8JW66</accession>
<dbReference type="Proteomes" id="UP000034805">
    <property type="component" value="Unassembled WGS sequence"/>
</dbReference>
<dbReference type="PANTHER" id="PTHR21456">
    <property type="entry name" value="FAMILY WITH SEQUENCE SIMILARITY 102"/>
    <property type="match status" value="1"/>
</dbReference>
<dbReference type="AlphaFoldDB" id="A0A0N8JW66"/>
<comment type="caution">
    <text evidence="4">The sequence shown here is derived from an EMBL/GenBank/DDBJ whole genome shotgun (WGS) entry which is preliminary data.</text>
</comment>
<name>A0A0N8JW66_SCLFO</name>
<dbReference type="STRING" id="113540.ENSSFOP00015044100"/>